<dbReference type="AlphaFoldDB" id="A0A166X877"/>
<dbReference type="GO" id="GO:0004222">
    <property type="term" value="F:metalloendopeptidase activity"/>
    <property type="evidence" value="ECO:0007669"/>
    <property type="project" value="InterPro"/>
</dbReference>
<feature type="active site" evidence="4">
    <location>
        <position position="412"/>
    </location>
</feature>
<dbReference type="Pfam" id="PF00200">
    <property type="entry name" value="Disintegrin"/>
    <property type="match status" value="1"/>
</dbReference>
<gene>
    <name evidence="10" type="ORF">NOR_07909</name>
</gene>
<evidence type="ECO:0000256" key="3">
    <source>
        <dbReference type="ARBA" id="ARBA00074021"/>
    </source>
</evidence>
<dbReference type="Pfam" id="PF13688">
    <property type="entry name" value="Reprolysin_5"/>
    <property type="match status" value="1"/>
</dbReference>
<keyword evidence="1" id="KW-1015">Disulfide bond</keyword>
<name>A0A166X877_METRR</name>
<feature type="binding site" evidence="4">
    <location>
        <position position="411"/>
    </location>
    <ligand>
        <name>Zn(2+)</name>
        <dbReference type="ChEBI" id="CHEBI:29105"/>
        <note>catalytic</note>
    </ligand>
</feature>
<dbReference type="InterPro" id="IPR001762">
    <property type="entry name" value="Disintegrin_dom"/>
</dbReference>
<dbReference type="SUPFAM" id="SSF55486">
    <property type="entry name" value="Metalloproteases ('zincins'), catalytic domain"/>
    <property type="match status" value="1"/>
</dbReference>
<keyword evidence="6" id="KW-0472">Membrane</keyword>
<accession>A0A166X877</accession>
<dbReference type="FunFam" id="4.10.70.10:FF:000003">
    <property type="entry name" value="Disintegrin and metalloproteinase domain-containing protein 17"/>
    <property type="match status" value="1"/>
</dbReference>
<dbReference type="Proteomes" id="UP000243498">
    <property type="component" value="Unassembled WGS sequence"/>
</dbReference>
<dbReference type="Gene3D" id="4.10.70.10">
    <property type="entry name" value="Disintegrin domain"/>
    <property type="match status" value="1"/>
</dbReference>
<keyword evidence="4" id="KW-0862">Zinc</keyword>
<evidence type="ECO:0000313" key="11">
    <source>
        <dbReference type="Proteomes" id="UP000243498"/>
    </source>
</evidence>
<protein>
    <recommendedName>
        <fullName evidence="3">Disintegrin and metalloproteinase domain-containing protein B</fullName>
    </recommendedName>
</protein>
<comment type="caution">
    <text evidence="4">Lacks conserved residue(s) required for the propagation of feature annotation.</text>
</comment>
<dbReference type="InterPro" id="IPR036436">
    <property type="entry name" value="Disintegrin_dom_sf"/>
</dbReference>
<dbReference type="PROSITE" id="PS50215">
    <property type="entry name" value="ADAM_MEPRO"/>
    <property type="match status" value="1"/>
</dbReference>
<dbReference type="GO" id="GO:0046872">
    <property type="term" value="F:metal ion binding"/>
    <property type="evidence" value="ECO:0007669"/>
    <property type="project" value="UniProtKB-KW"/>
</dbReference>
<dbReference type="EMBL" id="AZHC01000041">
    <property type="protein sequence ID" value="OAA35524.1"/>
    <property type="molecule type" value="Genomic_DNA"/>
</dbReference>
<organism evidence="10 11">
    <name type="scientific">Metarhizium rileyi (strain RCEF 4871)</name>
    <name type="common">Nomuraea rileyi</name>
    <dbReference type="NCBI Taxonomy" id="1649241"/>
    <lineage>
        <taxon>Eukaryota</taxon>
        <taxon>Fungi</taxon>
        <taxon>Dikarya</taxon>
        <taxon>Ascomycota</taxon>
        <taxon>Pezizomycotina</taxon>
        <taxon>Sordariomycetes</taxon>
        <taxon>Hypocreomycetidae</taxon>
        <taxon>Hypocreales</taxon>
        <taxon>Clavicipitaceae</taxon>
        <taxon>Metarhizium</taxon>
    </lineage>
</organism>
<evidence type="ECO:0000256" key="4">
    <source>
        <dbReference type="PROSITE-ProRule" id="PRU00276"/>
    </source>
</evidence>
<evidence type="ECO:0000256" key="1">
    <source>
        <dbReference type="ARBA" id="ARBA00023157"/>
    </source>
</evidence>
<sequence>MRMPISPLAFVASALLLIENSYGESFRNDSPREVFRLDEVEYSELITTTVSRNVRLSFVLDNVRREKVVLDLERNDDLYLNPIVVHHLASDGSVQSIDTVPAGSNLAFRGTAYLEQQERGGKPETWPTAGWARMFFFVQDGQQLGGAGAFIINGFEYHVMTDSAYRKTQSAGEPDMPMQSEGPYLIAWRELAEKPTERHELRRRQQENATCSITELDFNKIYLDPTVVDPDLTRRQNRGLDSLDLGSLVQSTPKCPMSRQIALLGVATDCDYTAQFNSTNELRQHVLSVVNTASGMYERSFNISLKLQNLTVSDRDCTSGGAGGSRSPAWNTGCSSDVGILNRLRLFSNWRSSMGADRNAVWSLFSACNSGSTVGIASLGTVCNGARGRSRDAPGANVVVKTRAEWQVLAHEMGHNFGAVHDCTADCNSNSGPSERCCPLDGRSCDARGRYMMNPSSTTSMTDFSPCSIALICTAMERNLVRTSCLSGNEDVVTISSGVCGNNIVEPGEQCDCGGPEGCGENSRCCNPTTCQFTPGAACDPSSDGCCTSQCQASGSGKVCRASIGPCDPEEVCNGSSGSCPDDVRLPDGQSCGDGSNGTTCATGQCTSRNMQCSLVLFNSTRQWGSVSSCDSNSCQMDCSLSINADSSRSSCQATGADFLDGTPCGGSGGKSLCYNGECRRGSGGGGNSLSSWIDENKAIFVVALVVASFATLAAAWCCFASVRQRFKSARSRRAETRRQAGIAAPLRGDPHMQTNAGDAGGIPAHMQVPRPEAVPASRLSRSQTATHRYA</sequence>
<dbReference type="InterPro" id="IPR001590">
    <property type="entry name" value="Peptidase_M12B"/>
</dbReference>
<evidence type="ECO:0000256" key="2">
    <source>
        <dbReference type="ARBA" id="ARBA00056552"/>
    </source>
</evidence>
<keyword evidence="7" id="KW-0732">Signal</keyword>
<feature type="signal peptide" evidence="7">
    <location>
        <begin position="1"/>
        <end position="23"/>
    </location>
</feature>
<evidence type="ECO:0000256" key="5">
    <source>
        <dbReference type="SAM" id="MobiDB-lite"/>
    </source>
</evidence>
<dbReference type="InterPro" id="IPR024079">
    <property type="entry name" value="MetalloPept_cat_dom_sf"/>
</dbReference>
<feature type="chain" id="PRO_5007882199" description="Disintegrin and metalloproteinase domain-containing protein B" evidence="7">
    <location>
        <begin position="24"/>
        <end position="791"/>
    </location>
</feature>
<keyword evidence="6" id="KW-1133">Transmembrane helix</keyword>
<dbReference type="SMART" id="SM00050">
    <property type="entry name" value="DISIN"/>
    <property type="match status" value="1"/>
</dbReference>
<keyword evidence="6" id="KW-0812">Transmembrane</keyword>
<dbReference type="PANTHER" id="PTHR11905">
    <property type="entry name" value="ADAM A DISINTEGRIN AND METALLOPROTEASE DOMAIN"/>
    <property type="match status" value="1"/>
</dbReference>
<keyword evidence="4" id="KW-0479">Metal-binding</keyword>
<feature type="binding site" evidence="4">
    <location>
        <position position="421"/>
    </location>
    <ligand>
        <name>Zn(2+)</name>
        <dbReference type="ChEBI" id="CHEBI:29105"/>
        <note>catalytic</note>
    </ligand>
</feature>
<evidence type="ECO:0000259" key="9">
    <source>
        <dbReference type="PROSITE" id="PS50215"/>
    </source>
</evidence>
<comment type="caution">
    <text evidence="10">The sequence shown here is derived from an EMBL/GenBank/DDBJ whole genome shotgun (WGS) entry which is preliminary data.</text>
</comment>
<feature type="domain" description="Peptidase M12B" evidence="9">
    <location>
        <begin position="259"/>
        <end position="469"/>
    </location>
</feature>
<evidence type="ECO:0000313" key="10">
    <source>
        <dbReference type="EMBL" id="OAA35524.1"/>
    </source>
</evidence>
<dbReference type="SUPFAM" id="SSF57552">
    <property type="entry name" value="Blood coagulation inhibitor (disintegrin)"/>
    <property type="match status" value="1"/>
</dbReference>
<dbReference type="GO" id="GO:0006508">
    <property type="term" value="P:proteolysis"/>
    <property type="evidence" value="ECO:0007669"/>
    <property type="project" value="InterPro"/>
</dbReference>
<evidence type="ECO:0000259" key="8">
    <source>
        <dbReference type="PROSITE" id="PS50214"/>
    </source>
</evidence>
<feature type="region of interest" description="Disordered" evidence="5">
    <location>
        <begin position="768"/>
        <end position="791"/>
    </location>
</feature>
<dbReference type="PANTHER" id="PTHR11905:SF159">
    <property type="entry name" value="ADAM METALLOPROTEASE"/>
    <property type="match status" value="1"/>
</dbReference>
<feature type="binding site" evidence="4">
    <location>
        <position position="415"/>
    </location>
    <ligand>
        <name>Zn(2+)</name>
        <dbReference type="ChEBI" id="CHEBI:29105"/>
        <note>catalytic</note>
    </ligand>
</feature>
<keyword evidence="11" id="KW-1185">Reference proteome</keyword>
<evidence type="ECO:0000256" key="7">
    <source>
        <dbReference type="SAM" id="SignalP"/>
    </source>
</evidence>
<proteinExistence type="predicted"/>
<feature type="compositionally biased region" description="Polar residues" evidence="5">
    <location>
        <begin position="780"/>
        <end position="791"/>
    </location>
</feature>
<comment type="function">
    <text evidence="2">Probable zinc protease.</text>
</comment>
<dbReference type="OMA" id="WNADCSA"/>
<feature type="transmembrane region" description="Helical" evidence="6">
    <location>
        <begin position="699"/>
        <end position="723"/>
    </location>
</feature>
<dbReference type="PROSITE" id="PS50214">
    <property type="entry name" value="DISINTEGRIN_2"/>
    <property type="match status" value="1"/>
</dbReference>
<reference evidence="10 11" key="1">
    <citation type="journal article" date="2016" name="Genome Biol. Evol.">
        <title>Divergent and convergent evolution of fungal pathogenicity.</title>
        <authorList>
            <person name="Shang Y."/>
            <person name="Xiao G."/>
            <person name="Zheng P."/>
            <person name="Cen K."/>
            <person name="Zhan S."/>
            <person name="Wang C."/>
        </authorList>
    </citation>
    <scope>NUCLEOTIDE SEQUENCE [LARGE SCALE GENOMIC DNA]</scope>
    <source>
        <strain evidence="10 11">RCEF 4871</strain>
    </source>
</reference>
<dbReference type="STRING" id="1081105.A0A166X877"/>
<evidence type="ECO:0000256" key="6">
    <source>
        <dbReference type="SAM" id="Phobius"/>
    </source>
</evidence>
<dbReference type="OrthoDB" id="5951731at2759"/>
<dbReference type="Gene3D" id="3.40.390.10">
    <property type="entry name" value="Collagenase (Catalytic Domain)"/>
    <property type="match status" value="1"/>
</dbReference>
<feature type="domain" description="Disintegrin" evidence="8">
    <location>
        <begin position="497"/>
        <end position="588"/>
    </location>
</feature>